<keyword evidence="1" id="KW-0472">Membrane</keyword>
<dbReference type="NCBIfam" id="TIGR03055">
    <property type="entry name" value="photo_alph_chp2"/>
    <property type="match status" value="1"/>
</dbReference>
<dbReference type="InterPro" id="IPR017496">
    <property type="entry name" value="Photo_alph_chp2"/>
</dbReference>
<feature type="transmembrane region" description="Helical" evidence="1">
    <location>
        <begin position="183"/>
        <end position="206"/>
    </location>
</feature>
<evidence type="ECO:0000256" key="1">
    <source>
        <dbReference type="SAM" id="Phobius"/>
    </source>
</evidence>
<feature type="transmembrane region" description="Helical" evidence="1">
    <location>
        <begin position="32"/>
        <end position="52"/>
    </location>
</feature>
<keyword evidence="3" id="KW-1185">Reference proteome</keyword>
<dbReference type="RefSeq" id="WP_201071626.1">
    <property type="nucleotide sequence ID" value="NZ_CP067420.1"/>
</dbReference>
<dbReference type="EMBL" id="CP067420">
    <property type="protein sequence ID" value="QQP87788.1"/>
    <property type="molecule type" value="Genomic_DNA"/>
</dbReference>
<organism evidence="2 3">
    <name type="scientific">Skermanella cutis</name>
    <dbReference type="NCBI Taxonomy" id="2775420"/>
    <lineage>
        <taxon>Bacteria</taxon>
        <taxon>Pseudomonadati</taxon>
        <taxon>Pseudomonadota</taxon>
        <taxon>Alphaproteobacteria</taxon>
        <taxon>Rhodospirillales</taxon>
        <taxon>Azospirillaceae</taxon>
        <taxon>Skermanella</taxon>
    </lineage>
</organism>
<reference evidence="2" key="1">
    <citation type="submission" date="2021-02" db="EMBL/GenBank/DDBJ databases">
        <title>Skermanella TT6 skin isolate.</title>
        <authorList>
            <person name="Lee K."/>
            <person name="Ganzorig M."/>
        </authorList>
    </citation>
    <scope>NUCLEOTIDE SEQUENCE</scope>
    <source>
        <strain evidence="2">TT6</strain>
    </source>
</reference>
<feature type="transmembrane region" description="Helical" evidence="1">
    <location>
        <begin position="136"/>
        <end position="162"/>
    </location>
</feature>
<keyword evidence="1" id="KW-1133">Transmembrane helix</keyword>
<name>A0ABX7B0I9_9PROT</name>
<dbReference type="Pfam" id="PF12291">
    <property type="entry name" value="DUF3623"/>
    <property type="match status" value="1"/>
</dbReference>
<keyword evidence="1" id="KW-0812">Transmembrane</keyword>
<feature type="transmembrane region" description="Helical" evidence="1">
    <location>
        <begin position="64"/>
        <end position="86"/>
    </location>
</feature>
<feature type="transmembrane region" description="Helical" evidence="1">
    <location>
        <begin position="6"/>
        <end position="25"/>
    </location>
</feature>
<protein>
    <submittedName>
        <fullName evidence="2">DUF3623 domain-containing protein</fullName>
    </submittedName>
</protein>
<proteinExistence type="predicted"/>
<accession>A0ABX7B0I9</accession>
<gene>
    <name evidence="2" type="ORF">IGS68_17060</name>
</gene>
<feature type="transmembrane region" description="Helical" evidence="1">
    <location>
        <begin position="107"/>
        <end position="130"/>
    </location>
</feature>
<feature type="transmembrane region" description="Helical" evidence="1">
    <location>
        <begin position="212"/>
        <end position="230"/>
    </location>
</feature>
<sequence>MSEHALPVLYTLFLWWFSTGLIVYLDGLAPRTFRWSLAGAGALAVLALYGLVASRSDTSVSGAFIAFTCALAVWGWNEISFLMGLVTGPRRIASPPGATGWRHLRNAVAVVAYHEVSIAASAALIAALTWGGENQIGLWTFLLLWVLRLSAKVNVFLGVPNLGQEFLPDHLKYLATYFRKRPMNVFFPVSVTASTVAMLLLIQAAGASDADGFTAAGFTFLATLMALALLEHWLLVLPLPAAALWSWYLSARESGVTLPSAIPTQISTNRRQ</sequence>
<evidence type="ECO:0000313" key="3">
    <source>
        <dbReference type="Proteomes" id="UP000595197"/>
    </source>
</evidence>
<dbReference type="Proteomes" id="UP000595197">
    <property type="component" value="Chromosome"/>
</dbReference>
<evidence type="ECO:0000313" key="2">
    <source>
        <dbReference type="EMBL" id="QQP87788.1"/>
    </source>
</evidence>